<evidence type="ECO:0000313" key="2">
    <source>
        <dbReference type="Proteomes" id="UP000001231"/>
    </source>
</evidence>
<dbReference type="HOGENOM" id="CLU_085032_1_0_6"/>
<dbReference type="STRING" id="523791.Kkor_2608"/>
<gene>
    <name evidence="1" type="ordered locus">Kkor_2608</name>
</gene>
<dbReference type="RefSeq" id="WP_015781621.1">
    <property type="nucleotide sequence ID" value="NC_013166.1"/>
</dbReference>
<dbReference type="InterPro" id="IPR025245">
    <property type="entry name" value="DUF4197"/>
</dbReference>
<dbReference type="Proteomes" id="UP000001231">
    <property type="component" value="Chromosome"/>
</dbReference>
<sequence>MFKHFKLSILIIAVIAISSCKTTDVQRVLDTLGGANQPLSEQTVVAGLKEALEVGTEKAVFKTNKTGGFSNNPLIKIIVPDQFSDVASKVRQIGLGSYVDKFELQMNRAAEQASGEAKQVFFSAISGMTVQDAWGILRGGENAATQYFRNKTERQLEQRFAPIINTSMQKVGFYSDYRRLLNTYDNIPFTDKPNLDIEDYVMTETMDGLFTLVAEEEAKIRRDPLARTTELLQKVFAQQ</sequence>
<dbReference type="AlphaFoldDB" id="C7R9Z7"/>
<evidence type="ECO:0000313" key="1">
    <source>
        <dbReference type="EMBL" id="ACV28016.1"/>
    </source>
</evidence>
<dbReference type="Pfam" id="PF13852">
    <property type="entry name" value="DUF4197"/>
    <property type="match status" value="1"/>
</dbReference>
<dbReference type="PROSITE" id="PS51257">
    <property type="entry name" value="PROKAR_LIPOPROTEIN"/>
    <property type="match status" value="1"/>
</dbReference>
<reference evidence="1 2" key="1">
    <citation type="journal article" date="2009" name="Stand. Genomic Sci.">
        <title>Complete genome sequence of Kangiella koreensis type strain (SW-125).</title>
        <authorList>
            <person name="Han C."/>
            <person name="Sikorski J."/>
            <person name="Lapidus A."/>
            <person name="Nolan M."/>
            <person name="Glavina Del Rio T."/>
            <person name="Tice H."/>
            <person name="Cheng J.F."/>
            <person name="Lucas S."/>
            <person name="Chen F."/>
            <person name="Copeland A."/>
            <person name="Ivanova N."/>
            <person name="Mavromatis K."/>
            <person name="Ovchinnikova G."/>
            <person name="Pati A."/>
            <person name="Bruce D."/>
            <person name="Goodwin L."/>
            <person name="Pitluck S."/>
            <person name="Chen A."/>
            <person name="Palaniappan K."/>
            <person name="Land M."/>
            <person name="Hauser L."/>
            <person name="Chang Y.J."/>
            <person name="Jeffries C.D."/>
            <person name="Chain P."/>
            <person name="Saunders E."/>
            <person name="Brettin T."/>
            <person name="Goker M."/>
            <person name="Tindall B.J."/>
            <person name="Bristow J."/>
            <person name="Eisen J.A."/>
            <person name="Markowitz V."/>
            <person name="Hugenholtz P."/>
            <person name="Kyrpides N.C."/>
            <person name="Klenk H.P."/>
            <person name="Detter J.C."/>
        </authorList>
    </citation>
    <scope>NUCLEOTIDE SEQUENCE [LARGE SCALE GENOMIC DNA]</scope>
    <source>
        <strain evidence="2">DSM 16069 / KCTC 12182 / SW-125</strain>
    </source>
</reference>
<dbReference type="EMBL" id="CP001707">
    <property type="protein sequence ID" value="ACV28016.1"/>
    <property type="molecule type" value="Genomic_DNA"/>
</dbReference>
<dbReference type="OrthoDB" id="5292580at2"/>
<name>C7R9Z7_KANKD</name>
<accession>C7R9Z7</accession>
<dbReference type="KEGG" id="kko:Kkor_2608"/>
<dbReference type="InParanoid" id="C7R9Z7"/>
<proteinExistence type="predicted"/>
<keyword evidence="1" id="KW-0449">Lipoprotein</keyword>
<keyword evidence="2" id="KW-1185">Reference proteome</keyword>
<organism evidence="1 2">
    <name type="scientific">Kangiella koreensis (strain DSM 16069 / JCM 12317 / KCTC 12182 / SW-125)</name>
    <dbReference type="NCBI Taxonomy" id="523791"/>
    <lineage>
        <taxon>Bacteria</taxon>
        <taxon>Pseudomonadati</taxon>
        <taxon>Pseudomonadota</taxon>
        <taxon>Gammaproteobacteria</taxon>
        <taxon>Kangiellales</taxon>
        <taxon>Kangiellaceae</taxon>
        <taxon>Kangiella</taxon>
    </lineage>
</organism>
<dbReference type="eggNOG" id="ENOG502Z7PK">
    <property type="taxonomic scope" value="Bacteria"/>
</dbReference>
<protein>
    <submittedName>
        <fullName evidence="1">Putative lipoprotein</fullName>
    </submittedName>
</protein>